<dbReference type="NCBIfam" id="NF011652">
    <property type="entry name" value="PRK15070.1"/>
    <property type="match status" value="1"/>
</dbReference>
<keyword evidence="7" id="KW-0862">Zinc</keyword>
<dbReference type="EC" id="2.3.1.222" evidence="3 10"/>
<dbReference type="RefSeq" id="WP_066087435.1">
    <property type="nucleotide sequence ID" value="NZ_CP126114.1"/>
</dbReference>
<dbReference type="AlphaFoldDB" id="A0AA95MRX0"/>
<evidence type="ECO:0000256" key="3">
    <source>
        <dbReference type="ARBA" id="ARBA00012206"/>
    </source>
</evidence>
<evidence type="ECO:0000256" key="9">
    <source>
        <dbReference type="ARBA" id="ARBA00047589"/>
    </source>
</evidence>
<organism evidence="11 12">
    <name type="scientific">Neobacillus novalis</name>
    <dbReference type="NCBI Taxonomy" id="220687"/>
    <lineage>
        <taxon>Bacteria</taxon>
        <taxon>Bacillati</taxon>
        <taxon>Bacillota</taxon>
        <taxon>Bacilli</taxon>
        <taxon>Bacillales</taxon>
        <taxon>Bacillaceae</taxon>
        <taxon>Neobacillus</taxon>
    </lineage>
</organism>
<dbReference type="Proteomes" id="UP001178288">
    <property type="component" value="Chromosome"/>
</dbReference>
<reference evidence="11" key="1">
    <citation type="submission" date="2023-05" db="EMBL/GenBank/DDBJ databases">
        <title>Comparative genomics of Bacillaceae isolates and their secondary metabolite potential.</title>
        <authorList>
            <person name="Song L."/>
            <person name="Nielsen L.J."/>
            <person name="Mohite O."/>
            <person name="Xu X."/>
            <person name="Weber T."/>
            <person name="Kovacs A.T."/>
        </authorList>
    </citation>
    <scope>NUCLEOTIDE SEQUENCE</scope>
    <source>
        <strain evidence="11">XLM17</strain>
    </source>
</reference>
<comment type="similarity">
    <text evidence="2 10">Belongs to the PduL family.</text>
</comment>
<evidence type="ECO:0000256" key="8">
    <source>
        <dbReference type="ARBA" id="ARBA00023315"/>
    </source>
</evidence>
<comment type="cofactor">
    <cofactor evidence="1">
        <name>Zn(2+)</name>
        <dbReference type="ChEBI" id="CHEBI:29105"/>
    </cofactor>
</comment>
<dbReference type="GO" id="GO:0016747">
    <property type="term" value="F:acyltransferase activity, transferring groups other than amino-acyl groups"/>
    <property type="evidence" value="ECO:0007669"/>
    <property type="project" value="InterPro"/>
</dbReference>
<dbReference type="GO" id="GO:0046872">
    <property type="term" value="F:metal ion binding"/>
    <property type="evidence" value="ECO:0007669"/>
    <property type="project" value="UniProtKB-KW"/>
</dbReference>
<keyword evidence="6" id="KW-0479">Metal-binding</keyword>
<proteinExistence type="inferred from homology"/>
<keyword evidence="8 10" id="KW-0012">Acyltransferase</keyword>
<comment type="pathway">
    <text evidence="10">Polyol metabolism; 1,2-propanediol degradation.</text>
</comment>
<gene>
    <name evidence="11" type="ORF">QNH39_13920</name>
</gene>
<comment type="function">
    <text evidence="10">Involved in 1,2-propanediol (1,2-PD) degradation by catalyzing the conversion of propanoyl-CoA to propanoyl-phosphate.</text>
</comment>
<dbReference type="PIRSF" id="PIRSF010130">
    <property type="entry name" value="PduL"/>
    <property type="match status" value="1"/>
</dbReference>
<evidence type="ECO:0000256" key="5">
    <source>
        <dbReference type="ARBA" id="ARBA00022679"/>
    </source>
</evidence>
<dbReference type="KEGG" id="nnv:QNH39_13920"/>
<evidence type="ECO:0000256" key="6">
    <source>
        <dbReference type="ARBA" id="ARBA00022723"/>
    </source>
</evidence>
<dbReference type="EMBL" id="CP126114">
    <property type="protein sequence ID" value="WHY88861.1"/>
    <property type="molecule type" value="Genomic_DNA"/>
</dbReference>
<dbReference type="PANTHER" id="PTHR39453">
    <property type="entry name" value="PHOSPHATE PROPANOYLTRANSFERASE"/>
    <property type="match status" value="1"/>
</dbReference>
<evidence type="ECO:0000256" key="10">
    <source>
        <dbReference type="PIRNR" id="PIRNR010130"/>
    </source>
</evidence>
<evidence type="ECO:0000256" key="1">
    <source>
        <dbReference type="ARBA" id="ARBA00001947"/>
    </source>
</evidence>
<dbReference type="InterPro" id="IPR008300">
    <property type="entry name" value="PTAC"/>
</dbReference>
<evidence type="ECO:0000256" key="7">
    <source>
        <dbReference type="ARBA" id="ARBA00022833"/>
    </source>
</evidence>
<evidence type="ECO:0000313" key="12">
    <source>
        <dbReference type="Proteomes" id="UP001178288"/>
    </source>
</evidence>
<sequence>MDKESIRELVEKIVKNTLQTAKQVPIAASNRHIHLSPEHVERLFGKGYQLTKLKSLSQPNQFAAKETVSLIGPKGKIQNVRVLGPARGSTQVEVSLFDGFTLGVKPPIRNSGDIKGSESITIQGPRRQITIKEGLICAARHIHMHTVDAEAFDVSDGDLVQVKVAGARGVIFSNVLIRVSPKYKLEMHIDLDEANAANIKNGQLGEIVAIESRNKVSGE</sequence>
<comment type="catalytic activity">
    <reaction evidence="9 10">
        <text>propanoyl-CoA + phosphate = propanoyl phosphate + CoA</text>
        <dbReference type="Rhea" id="RHEA:28046"/>
        <dbReference type="ChEBI" id="CHEBI:43474"/>
        <dbReference type="ChEBI" id="CHEBI:57287"/>
        <dbReference type="ChEBI" id="CHEBI:57392"/>
        <dbReference type="ChEBI" id="CHEBI:58933"/>
        <dbReference type="EC" id="2.3.1.222"/>
    </reaction>
</comment>
<keyword evidence="12" id="KW-1185">Reference proteome</keyword>
<evidence type="ECO:0000256" key="4">
    <source>
        <dbReference type="ARBA" id="ARBA00020837"/>
    </source>
</evidence>
<evidence type="ECO:0000256" key="2">
    <source>
        <dbReference type="ARBA" id="ARBA00007342"/>
    </source>
</evidence>
<dbReference type="Pfam" id="PF06130">
    <property type="entry name" value="PTAC"/>
    <property type="match status" value="1"/>
</dbReference>
<protein>
    <recommendedName>
        <fullName evidence="4 10">Phosphate propanoyltransferase</fullName>
        <ecNumber evidence="3 10">2.3.1.222</ecNumber>
    </recommendedName>
</protein>
<accession>A0AA95MRX0</accession>
<dbReference type="PANTHER" id="PTHR39453:SF1">
    <property type="entry name" value="PHOSPHATE PROPANOYLTRANSFERASE"/>
    <property type="match status" value="1"/>
</dbReference>
<keyword evidence="5 10" id="KW-0808">Transferase</keyword>
<name>A0AA95MRX0_9BACI</name>
<evidence type="ECO:0000313" key="11">
    <source>
        <dbReference type="EMBL" id="WHY88861.1"/>
    </source>
</evidence>